<evidence type="ECO:0000256" key="4">
    <source>
        <dbReference type="ARBA" id="ARBA00023002"/>
    </source>
</evidence>
<dbReference type="GeneID" id="85323585"/>
<dbReference type="Proteomes" id="UP001172101">
    <property type="component" value="Unassembled WGS sequence"/>
</dbReference>
<dbReference type="AlphaFoldDB" id="A0AA40A608"/>
<protein>
    <recommendedName>
        <fullName evidence="10">Alcohol dehydrogenase</fullName>
    </recommendedName>
</protein>
<keyword evidence="4" id="KW-0560">Oxidoreductase</keyword>
<dbReference type="RefSeq" id="XP_060293102.1">
    <property type="nucleotide sequence ID" value="XM_060440315.1"/>
</dbReference>
<name>A0AA40A608_9PEZI</name>
<dbReference type="Pfam" id="PF08240">
    <property type="entry name" value="ADH_N"/>
    <property type="match status" value="1"/>
</dbReference>
<evidence type="ECO:0000259" key="6">
    <source>
        <dbReference type="Pfam" id="PF00107"/>
    </source>
</evidence>
<comment type="cofactor">
    <cofactor evidence="1 5">
        <name>Zn(2+)</name>
        <dbReference type="ChEBI" id="CHEBI:29105"/>
    </cofactor>
</comment>
<dbReference type="Gene3D" id="3.40.50.720">
    <property type="entry name" value="NAD(P)-binding Rossmann-like Domain"/>
    <property type="match status" value="1"/>
</dbReference>
<sequence>MGYPETFDGFCPKPFESHDVDVQIECCGVCGFDIHTVTGGWGEFKGPLCVGHEIIGKAVRVGKDVKNIKEGDIETYALTHSPHKVEDAKKLGAKEVIVTSDDKKWAEPLAFKFDFVLNCSDMTNKFGLPTYLSILKVGGQFHMVGLPDKPLPEVPDMDAMLKLAADKGVRPQVESIDISEKACKEVVERVRDSKVHYRFTLTRFNKAFGTK</sequence>
<dbReference type="Pfam" id="PF00107">
    <property type="entry name" value="ADH_zinc_N"/>
    <property type="match status" value="1"/>
</dbReference>
<evidence type="ECO:0000256" key="2">
    <source>
        <dbReference type="ARBA" id="ARBA00022723"/>
    </source>
</evidence>
<evidence type="ECO:0000313" key="8">
    <source>
        <dbReference type="EMBL" id="KAK0709798.1"/>
    </source>
</evidence>
<dbReference type="SUPFAM" id="SSF50129">
    <property type="entry name" value="GroES-like"/>
    <property type="match status" value="1"/>
</dbReference>
<keyword evidence="9" id="KW-1185">Reference proteome</keyword>
<dbReference type="PANTHER" id="PTHR42683">
    <property type="entry name" value="ALDEHYDE REDUCTASE"/>
    <property type="match status" value="1"/>
</dbReference>
<dbReference type="InterPro" id="IPR011032">
    <property type="entry name" value="GroES-like_sf"/>
</dbReference>
<evidence type="ECO:0000256" key="3">
    <source>
        <dbReference type="ARBA" id="ARBA00022833"/>
    </source>
</evidence>
<dbReference type="Gene3D" id="3.90.180.10">
    <property type="entry name" value="Medium-chain alcohol dehydrogenases, catalytic domain"/>
    <property type="match status" value="2"/>
</dbReference>
<dbReference type="InterPro" id="IPR036291">
    <property type="entry name" value="NAD(P)-bd_dom_sf"/>
</dbReference>
<dbReference type="InterPro" id="IPR047109">
    <property type="entry name" value="CAD-like"/>
</dbReference>
<reference evidence="8" key="1">
    <citation type="submission" date="2023-06" db="EMBL/GenBank/DDBJ databases">
        <title>Genome-scale phylogeny and comparative genomics of the fungal order Sordariales.</title>
        <authorList>
            <consortium name="Lawrence Berkeley National Laboratory"/>
            <person name="Hensen N."/>
            <person name="Bonometti L."/>
            <person name="Westerberg I."/>
            <person name="Brannstrom I.O."/>
            <person name="Guillou S."/>
            <person name="Cros-Aarteil S."/>
            <person name="Calhoun S."/>
            <person name="Haridas S."/>
            <person name="Kuo A."/>
            <person name="Mondo S."/>
            <person name="Pangilinan J."/>
            <person name="Riley R."/>
            <person name="LaButti K."/>
            <person name="Andreopoulos B."/>
            <person name="Lipzen A."/>
            <person name="Chen C."/>
            <person name="Yanf M."/>
            <person name="Daum C."/>
            <person name="Ng V."/>
            <person name="Clum A."/>
            <person name="Steindorff A."/>
            <person name="Ohm R."/>
            <person name="Martin F."/>
            <person name="Silar P."/>
            <person name="Natvig D."/>
            <person name="Lalanne C."/>
            <person name="Gautier V."/>
            <person name="Ament-velasquez S.L."/>
            <person name="Kruys A."/>
            <person name="Hutchinson M.I."/>
            <person name="Powell A.J."/>
            <person name="Barry K."/>
            <person name="Miller A.N."/>
            <person name="Grigoriev I.V."/>
            <person name="Debuchy R."/>
            <person name="Gladieux P."/>
            <person name="Thoren M.H."/>
            <person name="Johannesson H."/>
        </authorList>
    </citation>
    <scope>NUCLEOTIDE SEQUENCE</scope>
    <source>
        <strain evidence="8">SMH2392-1A</strain>
    </source>
</reference>
<dbReference type="SUPFAM" id="SSF51735">
    <property type="entry name" value="NAD(P)-binding Rossmann-fold domains"/>
    <property type="match status" value="1"/>
</dbReference>
<comment type="caution">
    <text evidence="8">The sequence shown here is derived from an EMBL/GenBank/DDBJ whole genome shotgun (WGS) entry which is preliminary data.</text>
</comment>
<evidence type="ECO:0008006" key="10">
    <source>
        <dbReference type="Google" id="ProtNLM"/>
    </source>
</evidence>
<keyword evidence="2 5" id="KW-0479">Metal-binding</keyword>
<dbReference type="PROSITE" id="PS00059">
    <property type="entry name" value="ADH_ZINC"/>
    <property type="match status" value="1"/>
</dbReference>
<dbReference type="GO" id="GO:0008270">
    <property type="term" value="F:zinc ion binding"/>
    <property type="evidence" value="ECO:0007669"/>
    <property type="project" value="InterPro"/>
</dbReference>
<evidence type="ECO:0000256" key="1">
    <source>
        <dbReference type="ARBA" id="ARBA00001947"/>
    </source>
</evidence>
<dbReference type="InterPro" id="IPR002328">
    <property type="entry name" value="ADH_Zn_CS"/>
</dbReference>
<dbReference type="EMBL" id="JAUIRO010000006">
    <property type="protein sequence ID" value="KAK0709798.1"/>
    <property type="molecule type" value="Genomic_DNA"/>
</dbReference>
<dbReference type="InterPro" id="IPR013149">
    <property type="entry name" value="ADH-like_C"/>
</dbReference>
<dbReference type="GO" id="GO:0016616">
    <property type="term" value="F:oxidoreductase activity, acting on the CH-OH group of donors, NAD or NADP as acceptor"/>
    <property type="evidence" value="ECO:0007669"/>
    <property type="project" value="InterPro"/>
</dbReference>
<accession>A0AA40A608</accession>
<comment type="similarity">
    <text evidence="5">Belongs to the zinc-containing alcohol dehydrogenase family.</text>
</comment>
<feature type="domain" description="Alcohol dehydrogenase-like C-terminal" evidence="6">
    <location>
        <begin position="74"/>
        <end position="162"/>
    </location>
</feature>
<proteinExistence type="inferred from homology"/>
<organism evidence="8 9">
    <name type="scientific">Lasiosphaeria miniovina</name>
    <dbReference type="NCBI Taxonomy" id="1954250"/>
    <lineage>
        <taxon>Eukaryota</taxon>
        <taxon>Fungi</taxon>
        <taxon>Dikarya</taxon>
        <taxon>Ascomycota</taxon>
        <taxon>Pezizomycotina</taxon>
        <taxon>Sordariomycetes</taxon>
        <taxon>Sordariomycetidae</taxon>
        <taxon>Sordariales</taxon>
        <taxon>Lasiosphaeriaceae</taxon>
        <taxon>Lasiosphaeria</taxon>
    </lineage>
</organism>
<dbReference type="InterPro" id="IPR013154">
    <property type="entry name" value="ADH-like_N"/>
</dbReference>
<evidence type="ECO:0000259" key="7">
    <source>
        <dbReference type="Pfam" id="PF08240"/>
    </source>
</evidence>
<keyword evidence="3 5" id="KW-0862">Zinc</keyword>
<evidence type="ECO:0000313" key="9">
    <source>
        <dbReference type="Proteomes" id="UP001172101"/>
    </source>
</evidence>
<feature type="domain" description="Alcohol dehydrogenase-like N-terminal" evidence="7">
    <location>
        <begin position="17"/>
        <end position="72"/>
    </location>
</feature>
<gene>
    <name evidence="8" type="ORF">B0T26DRAFT_679166</name>
</gene>
<evidence type="ECO:0000256" key="5">
    <source>
        <dbReference type="RuleBase" id="RU361277"/>
    </source>
</evidence>